<evidence type="ECO:0000256" key="2">
    <source>
        <dbReference type="SAM" id="Phobius"/>
    </source>
</evidence>
<name>A0A376BBR4_9ASCO</name>
<keyword evidence="2" id="KW-0812">Transmembrane</keyword>
<sequence>MVFIFRTNSVRFPIAKRINSSSLYFGKYVNKLLIKTIRYKSSSSQPYPQNLEELAKMDNIDNIPPEVIRKLLIEKTEQLNLQNEVKMLKELTKQEEFSRNSNFSTIKAKYARPFWNFLLLSSFVYLFYHYLWLKLEYEEREKELHLEATNIENQLAQLIEDIDKNADVSNDGANDSKKKSKRFWLF</sequence>
<dbReference type="OrthoDB" id="4082954at2759"/>
<keyword evidence="4" id="KW-1185">Reference proteome</keyword>
<feature type="coiled-coil region" evidence="1">
    <location>
        <begin position="134"/>
        <end position="161"/>
    </location>
</feature>
<keyword evidence="2" id="KW-1133">Transmembrane helix</keyword>
<dbReference type="Proteomes" id="UP000262825">
    <property type="component" value="Unassembled WGS sequence"/>
</dbReference>
<dbReference type="EMBL" id="UFAJ01001107">
    <property type="protein sequence ID" value="SSD62067.1"/>
    <property type="molecule type" value="Genomic_DNA"/>
</dbReference>
<evidence type="ECO:0000256" key="1">
    <source>
        <dbReference type="SAM" id="Coils"/>
    </source>
</evidence>
<dbReference type="AlphaFoldDB" id="A0A376BBR4"/>
<organism evidence="3 4">
    <name type="scientific">Saccharomycodes ludwigii</name>
    <dbReference type="NCBI Taxonomy" id="36035"/>
    <lineage>
        <taxon>Eukaryota</taxon>
        <taxon>Fungi</taxon>
        <taxon>Dikarya</taxon>
        <taxon>Ascomycota</taxon>
        <taxon>Saccharomycotina</taxon>
        <taxon>Saccharomycetes</taxon>
        <taxon>Saccharomycodales</taxon>
        <taxon>Saccharomycodaceae</taxon>
        <taxon>Saccharomycodes</taxon>
    </lineage>
</organism>
<reference evidence="4" key="1">
    <citation type="submission" date="2018-06" db="EMBL/GenBank/DDBJ databases">
        <authorList>
            <person name="Guldener U."/>
        </authorList>
    </citation>
    <scope>NUCLEOTIDE SEQUENCE [LARGE SCALE GENOMIC DNA]</scope>
    <source>
        <strain evidence="4">UTAD17</strain>
    </source>
</reference>
<accession>A0A376BBR4</accession>
<keyword evidence="1" id="KW-0175">Coiled coil</keyword>
<evidence type="ECO:0000313" key="4">
    <source>
        <dbReference type="Proteomes" id="UP000262825"/>
    </source>
</evidence>
<evidence type="ECO:0008006" key="5">
    <source>
        <dbReference type="Google" id="ProtNLM"/>
    </source>
</evidence>
<gene>
    <name evidence="3" type="ORF">SCODWIG_03829</name>
</gene>
<feature type="transmembrane region" description="Helical" evidence="2">
    <location>
        <begin position="114"/>
        <end position="133"/>
    </location>
</feature>
<protein>
    <recommendedName>
        <fullName evidence="5">Inner membrane assembly complex subunit 17</fullName>
    </recommendedName>
</protein>
<proteinExistence type="predicted"/>
<evidence type="ECO:0000313" key="3">
    <source>
        <dbReference type="EMBL" id="SSD62067.1"/>
    </source>
</evidence>
<dbReference type="VEuPathDB" id="FungiDB:SCODWIG_03829"/>
<keyword evidence="2" id="KW-0472">Membrane</keyword>